<organism evidence="7">
    <name type="scientific">Triticum aestivum</name>
    <name type="common">Wheat</name>
    <dbReference type="NCBI Taxonomy" id="4565"/>
    <lineage>
        <taxon>Eukaryota</taxon>
        <taxon>Viridiplantae</taxon>
        <taxon>Streptophyta</taxon>
        <taxon>Embryophyta</taxon>
        <taxon>Tracheophyta</taxon>
        <taxon>Spermatophyta</taxon>
        <taxon>Magnoliopsida</taxon>
        <taxon>Liliopsida</taxon>
        <taxon>Poales</taxon>
        <taxon>Poaceae</taxon>
        <taxon>BOP clade</taxon>
        <taxon>Pooideae</taxon>
        <taxon>Triticodae</taxon>
        <taxon>Triticeae</taxon>
        <taxon>Triticinae</taxon>
        <taxon>Triticum</taxon>
    </lineage>
</organism>
<dbReference type="Proteomes" id="UP000019116">
    <property type="component" value="Chromosome 1D"/>
</dbReference>
<dbReference type="Gramene" id="TraesSTA1D03G00465790.1">
    <property type="protein sequence ID" value="TraesSTA1D03G00465790.1.CDS1"/>
    <property type="gene ID" value="TraesSTA1D03G00465790"/>
</dbReference>
<evidence type="ECO:0000313" key="7">
    <source>
        <dbReference type="EnsemblPlants" id="TraesCS1D02G142900.1.cds1"/>
    </source>
</evidence>
<dbReference type="Gramene" id="TraesLAC1D03G00470610.1">
    <property type="protein sequence ID" value="TraesLAC1D03G00470610.1.CDS1"/>
    <property type="gene ID" value="TraesLAC1D03G00470610"/>
</dbReference>
<dbReference type="Gramene" id="TraesROB_scaffold_087354_01G000100.1">
    <property type="protein sequence ID" value="TraesROB_scaffold_087354_01G000100.1"/>
    <property type="gene ID" value="TraesROB_scaffold_087354_01G000100"/>
</dbReference>
<keyword evidence="3" id="KW-0238">DNA-binding</keyword>
<proteinExistence type="predicted"/>
<reference evidence="7" key="1">
    <citation type="submission" date="2018-08" db="EMBL/GenBank/DDBJ databases">
        <authorList>
            <person name="Rossello M."/>
        </authorList>
    </citation>
    <scope>NUCLEOTIDE SEQUENCE [LARGE SCALE GENOMIC DNA]</scope>
    <source>
        <strain evidence="7">cv. Chinese Spring</strain>
    </source>
</reference>
<evidence type="ECO:0000259" key="6">
    <source>
        <dbReference type="PROSITE" id="PS51032"/>
    </source>
</evidence>
<comment type="subcellular location">
    <subcellularLocation>
        <location evidence="1">Nucleus</location>
    </subcellularLocation>
</comment>
<dbReference type="OMA" id="HEVARVY"/>
<dbReference type="GO" id="GO:0000976">
    <property type="term" value="F:transcription cis-regulatory region binding"/>
    <property type="evidence" value="ECO:0000318"/>
    <property type="project" value="GO_Central"/>
</dbReference>
<dbReference type="Gramene" id="TraesCS1D02G142900.1">
    <property type="protein sequence ID" value="TraesCS1D02G142900.1.cds1"/>
    <property type="gene ID" value="TraesCS1D02G142900"/>
</dbReference>
<dbReference type="Gramene" id="TraesNOR1D03G00474470.1">
    <property type="protein sequence ID" value="TraesNOR1D03G00474470.1.CDS1"/>
    <property type="gene ID" value="TraesNOR1D03G00474470"/>
</dbReference>
<sequence length="193" mass="22926">MPPRRRETWGYHSVRARPFGGFSAKIQFREVRLGLGTFDTAHEVARVYDAATWHLWRPHREMNFPNVPTRERAKELAPPPRLITDHDRRNRRREHHLGIAEMDEEAMALWRQHFPQDIINEREFYAQRRAEREKRRAGRAAYHEDRCTRKAAAQFNIKLGAASPWDSDDDRYLDAYIETSEEDITEAESNDEE</sequence>
<dbReference type="Gramene" id="TraesARI1D03G00472540.1">
    <property type="protein sequence ID" value="TraesARI1D03G00472540.1.CDS1"/>
    <property type="gene ID" value="TraesARI1D03G00472540"/>
</dbReference>
<dbReference type="Gramene" id="TraesCLE_scaffold_063938_01G000200.1">
    <property type="protein sequence ID" value="TraesCLE_scaffold_063938_01G000200.1"/>
    <property type="gene ID" value="TraesCLE_scaffold_063938_01G000200"/>
</dbReference>
<dbReference type="PROSITE" id="PS51032">
    <property type="entry name" value="AP2_ERF"/>
    <property type="match status" value="1"/>
</dbReference>
<reference evidence="7" key="2">
    <citation type="submission" date="2018-10" db="UniProtKB">
        <authorList>
            <consortium name="EnsemblPlants"/>
        </authorList>
    </citation>
    <scope>IDENTIFICATION</scope>
</reference>
<dbReference type="SMART" id="SM00380">
    <property type="entry name" value="AP2"/>
    <property type="match status" value="1"/>
</dbReference>
<keyword evidence="2" id="KW-0805">Transcription regulation</keyword>
<dbReference type="AlphaFoldDB" id="A0A3B5ZTL6"/>
<dbReference type="EnsemblPlants" id="TraesCS1D02G142900.1">
    <property type="protein sequence ID" value="TraesCS1D02G142900.1.cds1"/>
    <property type="gene ID" value="TraesCS1D02G142900"/>
</dbReference>
<dbReference type="Gramene" id="TraesWEE_scaffold_075593_01G000200.1">
    <property type="protein sequence ID" value="TraesWEE_scaffold_075593_01G000200.1"/>
    <property type="gene ID" value="TraesWEE_scaffold_075593_01G000200"/>
</dbReference>
<evidence type="ECO:0000256" key="2">
    <source>
        <dbReference type="ARBA" id="ARBA00023015"/>
    </source>
</evidence>
<evidence type="ECO:0000256" key="5">
    <source>
        <dbReference type="ARBA" id="ARBA00023242"/>
    </source>
</evidence>
<dbReference type="GO" id="GO:0003700">
    <property type="term" value="F:DNA-binding transcription factor activity"/>
    <property type="evidence" value="ECO:0000318"/>
    <property type="project" value="GO_Central"/>
</dbReference>
<accession>A0A3B5ZTL6</accession>
<dbReference type="Gramene" id="TraesSYM1D03G00473490.1">
    <property type="protein sequence ID" value="TraesSYM1D03G00473490.1.CDS1"/>
    <property type="gene ID" value="TraesSYM1D03G00473490"/>
</dbReference>
<name>A0A3B5ZTL6_WHEAT</name>
<keyword evidence="4" id="KW-0804">Transcription</keyword>
<keyword evidence="8" id="KW-1185">Reference proteome</keyword>
<dbReference type="GO" id="GO:0005634">
    <property type="term" value="C:nucleus"/>
    <property type="evidence" value="ECO:0000318"/>
    <property type="project" value="GO_Central"/>
</dbReference>
<protein>
    <recommendedName>
        <fullName evidence="6">AP2/ERF domain-containing protein</fullName>
    </recommendedName>
</protein>
<dbReference type="InterPro" id="IPR050913">
    <property type="entry name" value="AP2/ERF_ERF"/>
</dbReference>
<dbReference type="Gramene" id="TraesJAG1D03G00466460.1">
    <property type="protein sequence ID" value="TraesJAG1D03G00466460.1.CDS1"/>
    <property type="gene ID" value="TraesJAG1D03G00466460"/>
</dbReference>
<dbReference type="PANTHER" id="PTHR31194">
    <property type="entry name" value="SHN SHINE , DNA BINDING / TRANSCRIPTION FACTOR"/>
    <property type="match status" value="1"/>
</dbReference>
<evidence type="ECO:0000313" key="8">
    <source>
        <dbReference type="Proteomes" id="UP000019116"/>
    </source>
</evidence>
<dbReference type="Gramene" id="TraesCS1D03G0361500.1">
    <property type="protein sequence ID" value="TraesCS1D03G0361500.1.CDS1"/>
    <property type="gene ID" value="TraesCS1D03G0361500"/>
</dbReference>
<dbReference type="RefSeq" id="XP_044441089.1">
    <property type="nucleotide sequence ID" value="XM_044585154.1"/>
</dbReference>
<feature type="domain" description="AP2/ERF" evidence="6">
    <location>
        <begin position="10"/>
        <end position="65"/>
    </location>
</feature>
<dbReference type="Gramene" id="TraesLDM1D03G00469680.1">
    <property type="protein sequence ID" value="TraesLDM1D03G00469680.1.CDS1"/>
    <property type="gene ID" value="TraesLDM1D03G00469680"/>
</dbReference>
<dbReference type="SUPFAM" id="SSF54171">
    <property type="entry name" value="DNA-binding domain"/>
    <property type="match status" value="1"/>
</dbReference>
<dbReference type="Gramene" id="TraesMAC1D03G00466580.1">
    <property type="protein sequence ID" value="TraesMAC1D03G00466580.1.CDS1"/>
    <property type="gene ID" value="TraesMAC1D03G00466580"/>
</dbReference>
<evidence type="ECO:0000256" key="4">
    <source>
        <dbReference type="ARBA" id="ARBA00023163"/>
    </source>
</evidence>
<dbReference type="OrthoDB" id="681852at2759"/>
<dbReference type="InterPro" id="IPR016177">
    <property type="entry name" value="DNA-bd_dom_sf"/>
</dbReference>
<evidence type="ECO:0000256" key="3">
    <source>
        <dbReference type="ARBA" id="ARBA00023125"/>
    </source>
</evidence>
<dbReference type="InterPro" id="IPR036955">
    <property type="entry name" value="AP2/ERF_dom_sf"/>
</dbReference>
<dbReference type="Gramene" id="TraesJUL1D03G00469870.1">
    <property type="protein sequence ID" value="TraesJUL1D03G00469870.1.CDS1"/>
    <property type="gene ID" value="TraesJUL1D03G00469870"/>
</dbReference>
<dbReference type="Gene3D" id="3.30.730.10">
    <property type="entry name" value="AP2/ERF domain"/>
    <property type="match status" value="1"/>
</dbReference>
<keyword evidence="5" id="KW-0539">Nucleus</keyword>
<evidence type="ECO:0000256" key="1">
    <source>
        <dbReference type="ARBA" id="ARBA00004123"/>
    </source>
</evidence>
<gene>
    <name evidence="7" type="primary">LOC123167303</name>
</gene>
<dbReference type="PANTHER" id="PTHR31194:SF189">
    <property type="entry name" value="AP2_ERF DOMAIN-CONTAINING PROTEIN"/>
    <property type="match status" value="1"/>
</dbReference>
<dbReference type="GeneID" id="123167303"/>
<dbReference type="InterPro" id="IPR001471">
    <property type="entry name" value="AP2/ERF_dom"/>
</dbReference>